<dbReference type="InterPro" id="IPR016036">
    <property type="entry name" value="Malonyl_transacylase_ACP-bd"/>
</dbReference>
<evidence type="ECO:0000259" key="8">
    <source>
        <dbReference type="PROSITE" id="PS50075"/>
    </source>
</evidence>
<feature type="active site" description="Proton acceptor; for dehydratase activity" evidence="6">
    <location>
        <position position="1338"/>
    </location>
</feature>
<keyword evidence="4" id="KW-0808">Transferase</keyword>
<dbReference type="PROSITE" id="PS52004">
    <property type="entry name" value="KS3_2"/>
    <property type="match status" value="1"/>
</dbReference>
<evidence type="ECO:0000256" key="4">
    <source>
        <dbReference type="ARBA" id="ARBA00022679"/>
    </source>
</evidence>
<dbReference type="GO" id="GO:0032259">
    <property type="term" value="P:methylation"/>
    <property type="evidence" value="ECO:0007669"/>
    <property type="project" value="UniProtKB-KW"/>
</dbReference>
<dbReference type="InterPro" id="IPR001227">
    <property type="entry name" value="Ac_transferase_dom_sf"/>
</dbReference>
<dbReference type="Proteomes" id="UP000593566">
    <property type="component" value="Unassembled WGS sequence"/>
</dbReference>
<dbReference type="InterPro" id="IPR016039">
    <property type="entry name" value="Thiolase-like"/>
</dbReference>
<dbReference type="GO" id="GO:0044550">
    <property type="term" value="P:secondary metabolite biosynthetic process"/>
    <property type="evidence" value="ECO:0007669"/>
    <property type="project" value="TreeGrafter"/>
</dbReference>
<dbReference type="CDD" id="cd00833">
    <property type="entry name" value="PKS"/>
    <property type="match status" value="1"/>
</dbReference>
<feature type="region of interest" description="N-terminal hotdog fold" evidence="6">
    <location>
        <begin position="1304"/>
        <end position="1437"/>
    </location>
</feature>
<dbReference type="SUPFAM" id="SSF53474">
    <property type="entry name" value="alpha/beta-Hydrolases"/>
    <property type="match status" value="1"/>
</dbReference>
<keyword evidence="3" id="KW-0489">Methyltransferase</keyword>
<dbReference type="SMART" id="SM00827">
    <property type="entry name" value="PKS_AT"/>
    <property type="match status" value="1"/>
</dbReference>
<keyword evidence="12" id="KW-1185">Reference proteome</keyword>
<dbReference type="Gene3D" id="3.40.366.10">
    <property type="entry name" value="Malonyl-Coenzyme A Acyl Carrier Protein, domain 2"/>
    <property type="match status" value="3"/>
</dbReference>
<dbReference type="GO" id="GO:0008236">
    <property type="term" value="F:serine-type peptidase activity"/>
    <property type="evidence" value="ECO:0007669"/>
    <property type="project" value="InterPro"/>
</dbReference>
<dbReference type="GeneID" id="59334366"/>
<dbReference type="GO" id="GO:0006508">
    <property type="term" value="P:proteolysis"/>
    <property type="evidence" value="ECO:0007669"/>
    <property type="project" value="InterPro"/>
</dbReference>
<protein>
    <submittedName>
        <fullName evidence="11">Uncharacterized protein</fullName>
    </submittedName>
</protein>
<name>A0A8H6C7Y3_9LECA</name>
<dbReference type="SUPFAM" id="SSF52151">
    <property type="entry name" value="FabD/lysophospholipase-like"/>
    <property type="match status" value="1"/>
</dbReference>
<evidence type="ECO:0000256" key="5">
    <source>
        <dbReference type="ARBA" id="ARBA00023268"/>
    </source>
</evidence>
<dbReference type="RefSeq" id="XP_037148045.1">
    <property type="nucleotide sequence ID" value="XM_037296864.1"/>
</dbReference>
<dbReference type="PANTHER" id="PTHR43775:SF21">
    <property type="entry name" value="NON-REDUCING POLYKETIDE SYNTHASE AUSA-RELATED"/>
    <property type="match status" value="1"/>
</dbReference>
<dbReference type="InterPro" id="IPR049900">
    <property type="entry name" value="PKS_mFAS_DH"/>
</dbReference>
<feature type="region of interest" description="C-terminal hotdog fold" evidence="6">
    <location>
        <begin position="1463"/>
        <end position="1612"/>
    </location>
</feature>
<dbReference type="InterPro" id="IPR013217">
    <property type="entry name" value="Methyltransf_12"/>
</dbReference>
<dbReference type="Pfam" id="PF00550">
    <property type="entry name" value="PP-binding"/>
    <property type="match status" value="2"/>
</dbReference>
<proteinExistence type="predicted"/>
<feature type="region of interest" description="Disordered" evidence="7">
    <location>
        <begin position="376"/>
        <end position="396"/>
    </location>
</feature>
<dbReference type="InterPro" id="IPR036736">
    <property type="entry name" value="ACP-like_sf"/>
</dbReference>
<dbReference type="Pfam" id="PF02801">
    <property type="entry name" value="Ketoacyl-synt_C"/>
    <property type="match status" value="1"/>
</dbReference>
<feature type="domain" description="Ketosynthase family 3 (KS3)" evidence="9">
    <location>
        <begin position="402"/>
        <end position="820"/>
    </location>
</feature>
<dbReference type="Pfam" id="PF16073">
    <property type="entry name" value="SAT"/>
    <property type="match status" value="1"/>
</dbReference>
<evidence type="ECO:0000259" key="9">
    <source>
        <dbReference type="PROSITE" id="PS52004"/>
    </source>
</evidence>
<dbReference type="InterPro" id="IPR050091">
    <property type="entry name" value="PKS_NRPS_Biosynth_Enz"/>
</dbReference>
<comment type="caution">
    <text evidence="11">The sequence shown here is derived from an EMBL/GenBank/DDBJ whole genome shotgun (WGS) entry which is preliminary data.</text>
</comment>
<dbReference type="Pfam" id="PF20434">
    <property type="entry name" value="BD-FAE"/>
    <property type="match status" value="1"/>
</dbReference>
<dbReference type="Gene3D" id="1.10.1200.10">
    <property type="entry name" value="ACP-like"/>
    <property type="match status" value="2"/>
</dbReference>
<dbReference type="InterPro" id="IPR020806">
    <property type="entry name" value="PKS_PP-bd"/>
</dbReference>
<dbReference type="SUPFAM" id="SSF47336">
    <property type="entry name" value="ACP-like"/>
    <property type="match status" value="2"/>
</dbReference>
<evidence type="ECO:0000256" key="7">
    <source>
        <dbReference type="SAM" id="MobiDB-lite"/>
    </source>
</evidence>
<dbReference type="EMBL" id="JACCJB010000022">
    <property type="protein sequence ID" value="KAF6218610.1"/>
    <property type="molecule type" value="Genomic_DNA"/>
</dbReference>
<keyword evidence="2" id="KW-0597">Phosphoprotein</keyword>
<dbReference type="InterPro" id="IPR014043">
    <property type="entry name" value="Acyl_transferase_dom"/>
</dbReference>
<evidence type="ECO:0000313" key="11">
    <source>
        <dbReference type="EMBL" id="KAF6218610.1"/>
    </source>
</evidence>
<dbReference type="InterPro" id="IPR014030">
    <property type="entry name" value="Ketoacyl_synth_N"/>
</dbReference>
<dbReference type="InterPro" id="IPR001375">
    <property type="entry name" value="Peptidase_S9_cat"/>
</dbReference>
<dbReference type="SUPFAM" id="SSF53335">
    <property type="entry name" value="S-adenosyl-L-methionine-dependent methyltransferases"/>
    <property type="match status" value="1"/>
</dbReference>
<evidence type="ECO:0000259" key="10">
    <source>
        <dbReference type="PROSITE" id="PS52019"/>
    </source>
</evidence>
<feature type="domain" description="Carrier" evidence="8">
    <location>
        <begin position="1673"/>
        <end position="1747"/>
    </location>
</feature>
<dbReference type="Pfam" id="PF00109">
    <property type="entry name" value="ketoacyl-synt"/>
    <property type="match status" value="1"/>
</dbReference>
<keyword evidence="1" id="KW-0596">Phosphopantetheine</keyword>
<evidence type="ECO:0000313" key="12">
    <source>
        <dbReference type="Proteomes" id="UP000593566"/>
    </source>
</evidence>
<dbReference type="Gene3D" id="3.10.129.110">
    <property type="entry name" value="Polyketide synthase dehydratase"/>
    <property type="match status" value="1"/>
</dbReference>
<dbReference type="GO" id="GO:0004312">
    <property type="term" value="F:fatty acid synthase activity"/>
    <property type="evidence" value="ECO:0007669"/>
    <property type="project" value="TreeGrafter"/>
</dbReference>
<dbReference type="Pfam" id="PF18558">
    <property type="entry name" value="HTH_51"/>
    <property type="match status" value="1"/>
</dbReference>
<dbReference type="InterPro" id="IPR049492">
    <property type="entry name" value="BD-FAE-like_dom"/>
</dbReference>
<organism evidence="11 12">
    <name type="scientific">Letharia lupina</name>
    <dbReference type="NCBI Taxonomy" id="560253"/>
    <lineage>
        <taxon>Eukaryota</taxon>
        <taxon>Fungi</taxon>
        <taxon>Dikarya</taxon>
        <taxon>Ascomycota</taxon>
        <taxon>Pezizomycotina</taxon>
        <taxon>Lecanoromycetes</taxon>
        <taxon>OSLEUM clade</taxon>
        <taxon>Lecanoromycetidae</taxon>
        <taxon>Lecanorales</taxon>
        <taxon>Lecanorineae</taxon>
        <taxon>Parmeliaceae</taxon>
        <taxon>Letharia</taxon>
    </lineage>
</organism>
<feature type="domain" description="Carrier" evidence="8">
    <location>
        <begin position="1785"/>
        <end position="1861"/>
    </location>
</feature>
<accession>A0A8H6C7Y3</accession>
<gene>
    <name evidence="11" type="ORF">HO133_005961</name>
</gene>
<evidence type="ECO:0000256" key="1">
    <source>
        <dbReference type="ARBA" id="ARBA00022450"/>
    </source>
</evidence>
<dbReference type="GO" id="GO:0031177">
    <property type="term" value="F:phosphopantetheine binding"/>
    <property type="evidence" value="ECO:0007669"/>
    <property type="project" value="InterPro"/>
</dbReference>
<evidence type="ECO:0000256" key="3">
    <source>
        <dbReference type="ARBA" id="ARBA00022603"/>
    </source>
</evidence>
<keyword evidence="5" id="KW-0511">Multifunctional enzyme</keyword>
<feature type="domain" description="PKS/mFAS DH" evidence="10">
    <location>
        <begin position="1304"/>
        <end position="1612"/>
    </location>
</feature>
<dbReference type="SUPFAM" id="SSF55048">
    <property type="entry name" value="Probable ACP-binding domain of malonyl-CoA ACP transacylase"/>
    <property type="match status" value="1"/>
</dbReference>
<sequence length="2612" mass="287085">MAAGPSTTARTATAFPSMIAFGSQTTWPSSEYLFQLRAALLLEPRLRTVLIAIRGLPRLWQDLIAHDQRLTAVPGQAWLDYLVEWVNHGESQSIFGLPPNVLTMPFTIIIHIIQYSHYIDGLQTNHAEVLKNVKTGGIQGFCTGILTAIAVACSKDEEDIDVFGVVALKLALCIGAYVDLDGAFANEVNETTSVAVRWRSEAGHDSILETLKSYPEAYISVVLDSTDVTITTPKISVAALTQHLSSQGMTVKSTGLGGRYHSSIHQEALTKIFELCDSRHDIQFPPAERLIVPVRSNTTAQVLTEGSLHKHATRCILIEMANWHLTISAAVSQLIQIKTPVAASFGLLDFIPSSVIRESGLKVNKMKSSKLFPSRLASSEPALPSGTVTPEVSAPQDGRYPDHTIAVVGMACRFPGADSIEEFWELLSSGTSMVEEMPDERFSTQGLRRSQDSKLKFWGNFVRDIDAFDHRFFKKSSREAATMDPQQRLLLQVAYEAIESSGYFGNFSASIPDDIGCYLGVCANDYNDNVASHPPNAFSSLGTLRAFLSGKISHFFGWTGPSVTYDTACSSSAVAIHSACKALEAGECSQALAGGVSLYTNPNFYQNLAAASFLSPTGPTKPFDARADGYCRGEGVGLVVLKKLTAALANEDNILGVITGSAVNQNSNSTSITVPHSPSQISLYRKISSLSGIDPENVSFVEAHGTGTPVGDPIELASIREVFAGSRRRKPLHVASVKGNIGHLEGASGVAALIKVLLMMQYKTIPIQANFTSLNPKIPVLEPERIEIPLSTHEWDTDFQVACINNYGAAGSNAAMIVCQPPNMASHSRHSRDSETLTGSRIPIFISAYSEESLKAYCVALQKLIPSSAATKDWLSSLAFNLADKQNRSLSHVISTTVSDLTELNSKIAAVRSGDLQPKVNAKAKPVVLCFGGQKNNVVGLSKGVYDVSKLLRLHLDNCDVTLRSMGLDGLYPEIFQTSPVEDIVRLHCQLFSLQYSCAKSWIESGLHIDAVVGHSFGQLTALCVSGILSLGDGLKLVSGRASLMQKHWGPERGSMISIEADLNSVLDYIASANTSNANQNIEIACYNGSTSHVLVGTRSAIDSLEKELCRASIQHKRLNVTHGFHSVFTEPCLSRLHSLAEDLTYNKPAVALQTCTENRSCDEIGPRHITDHTRMPVYFGRAVERLAQSLGPSTWLEAGSSSSVTSMVRRALDQATAPSHTFQPVQLGAADAIGSLAEATVNLWRSGHKVQFWPYHRSQKQEYCAINLPPYQFEKSRHWLSWIDTAQVPTPVQLSKPLAEKEHILLSLTRFRDQTQRDAEFSVDPSSTDYEFYVQGHAVLGEPLCPAPLYVELVSRAAMILMKDSGISDYLPCVEDLEINTPLGMNTDRAITIDLKRAEGKIPAWTFEMASKSQGDAKGNSATHATGRVTLHLENPRLLTDFSRYERLIGFQKFDNLKNDPESDIMQGSTVYKAFSRVVEYADHYKGVRSVYGRGQQVVGIVVLPDCGSNALRNCVTKPLAIDNFVQVAGLHVNCLNKCKDTEVFVCTKIERIQSSLRFRESDSWVVYSNFTSIGEREIVNDIFVFGKKSKCLVLMVLGAHFMKVLVSSLTKVLSRANTARPRIGNGTVDIPVDSKSTIPSQSLPNKGPVLLTADSKIEANVDPSSRDDDTSTIDTDIRKLLHRVTDVPMEDFQDDSTLEELGIDSLMITEVMSEICKFFEVVISAAEFATLLDIKSLRNYLLARGCGGHRTALTSDSSSESGEDHFSVTSAITAASSTEDVTSLQNDVESELAELLVGHLETSTSMTRETNLANEGLDSLLSIELANDIRENFGATIDMGLLDSDSTFGDLLDMVSSQIQPSMNHVKAKTTSATPAPTMLKDLSATISLAPLTERPASLSHAQQAFEGTRFDYDVFTKQTGFADFWKIVYPTQARLVLAYTVEAFATLGCRIASLNAGERLPLIHFMPKHKLLMDQLYEILKDSSLVKPDGVSLVRSKTPVDHTSSRTILQELLQAFPHHASEHKLLDVTGSKLAECLTGAADPLQLLFRSKENKQLLEDVYTYGPMYEAITKLLACFLQKAYGTNGEGGTFHILELGGGTGGTTSYIVDFLVRQGISFTYTFTDLSGSLVTAAKKKFAGRTFMTFMILDIEQTPPGKFLNKFHTIISTNCIHATRNLQASTTNIRQMLRPDGFVSLVEFTRNLFWFDLVFGLLEGWWLYEDGRKHVLASENFWDRSMRAAGFKHVTWTDGRSEEARTLRIITGFLAEPVNESFKPKKPSRRPEAQTVVYKQAEKTNLYADVYVPSNIKPGEKRPIALLIHGGGHVLFTRKEVDLKQIKLLIADGFLPVSFDYRFCPELNILDGPMNDVCEALRWARFELPSLAAKIAPDLQADGDKVVAVGWSTGGHLAMTLAFTAPQRGFRGPEAILALYCPTDYEDDWWKSPIYPEAAVSSINEPYDLLEGIQKEPIVSYYPPTRSNHPGWLMSLADPRWRFVLHMNWRAQTIPFLLNGPSADTTPPTQSQIISISPYAQILTGAYRTPTFLIHGRLDDLIPWQQSMRTVEALRARGVEAEIEVVEGGRHLFDTFPEIGVDFEPSVRRGYAWLARCM</sequence>
<dbReference type="InterPro" id="IPR014031">
    <property type="entry name" value="Ketoacyl_synth_C"/>
</dbReference>
<dbReference type="InterPro" id="IPR016035">
    <property type="entry name" value="Acyl_Trfase/lysoPLipase"/>
</dbReference>
<dbReference type="InterPro" id="IPR041068">
    <property type="entry name" value="HTH_51"/>
</dbReference>
<dbReference type="Gene3D" id="3.30.70.3290">
    <property type="match status" value="1"/>
</dbReference>
<evidence type="ECO:0000256" key="2">
    <source>
        <dbReference type="ARBA" id="ARBA00022553"/>
    </source>
</evidence>
<dbReference type="PROSITE" id="PS50075">
    <property type="entry name" value="CARRIER"/>
    <property type="match status" value="2"/>
</dbReference>
<dbReference type="InterPro" id="IPR020841">
    <property type="entry name" value="PKS_Beta-ketoAc_synthase_dom"/>
</dbReference>
<dbReference type="SMART" id="SM00825">
    <property type="entry name" value="PKS_KS"/>
    <property type="match status" value="1"/>
</dbReference>
<dbReference type="GO" id="GO:0008168">
    <property type="term" value="F:methyltransferase activity"/>
    <property type="evidence" value="ECO:0007669"/>
    <property type="project" value="UniProtKB-KW"/>
</dbReference>
<dbReference type="SMART" id="SM00823">
    <property type="entry name" value="PKS_PP"/>
    <property type="match status" value="2"/>
</dbReference>
<dbReference type="InterPro" id="IPR029063">
    <property type="entry name" value="SAM-dependent_MTases_sf"/>
</dbReference>
<dbReference type="InterPro" id="IPR029058">
    <property type="entry name" value="AB_hydrolase_fold"/>
</dbReference>
<dbReference type="PANTHER" id="PTHR43775">
    <property type="entry name" value="FATTY ACID SYNTHASE"/>
    <property type="match status" value="1"/>
</dbReference>
<dbReference type="InterPro" id="IPR032088">
    <property type="entry name" value="SAT"/>
</dbReference>
<dbReference type="InterPro" id="IPR009081">
    <property type="entry name" value="PP-bd_ACP"/>
</dbReference>
<dbReference type="PROSITE" id="PS52019">
    <property type="entry name" value="PKS_MFAS_DH"/>
    <property type="match status" value="1"/>
</dbReference>
<dbReference type="GO" id="GO:0006633">
    <property type="term" value="P:fatty acid biosynthetic process"/>
    <property type="evidence" value="ECO:0007669"/>
    <property type="project" value="TreeGrafter"/>
</dbReference>
<dbReference type="Gene3D" id="3.40.47.10">
    <property type="match status" value="1"/>
</dbReference>
<evidence type="ECO:0000256" key="6">
    <source>
        <dbReference type="PROSITE-ProRule" id="PRU01363"/>
    </source>
</evidence>
<dbReference type="Pfam" id="PF00326">
    <property type="entry name" value="Peptidase_S9"/>
    <property type="match status" value="1"/>
</dbReference>
<feature type="active site" description="Proton donor; for dehydratase activity" evidence="6">
    <location>
        <position position="1524"/>
    </location>
</feature>
<dbReference type="Gene3D" id="3.40.50.1820">
    <property type="entry name" value="alpha/beta hydrolase"/>
    <property type="match status" value="1"/>
</dbReference>
<dbReference type="Pfam" id="PF00698">
    <property type="entry name" value="Acyl_transf_1"/>
    <property type="match status" value="1"/>
</dbReference>
<reference evidence="11 12" key="1">
    <citation type="journal article" date="2020" name="Genomics">
        <title>Complete, high-quality genomes from long-read metagenomic sequencing of two wolf lichen thalli reveals enigmatic genome architecture.</title>
        <authorList>
            <person name="McKenzie S.K."/>
            <person name="Walston R.F."/>
            <person name="Allen J.L."/>
        </authorList>
    </citation>
    <scope>NUCLEOTIDE SEQUENCE [LARGE SCALE GENOMIC DNA]</scope>
    <source>
        <strain evidence="11">WasteWater1</strain>
    </source>
</reference>
<dbReference type="InterPro" id="IPR042104">
    <property type="entry name" value="PKS_dehydratase_sf"/>
</dbReference>
<dbReference type="Pfam" id="PF08242">
    <property type="entry name" value="Methyltransf_12"/>
    <property type="match status" value="1"/>
</dbReference>
<dbReference type="Gene3D" id="3.40.50.150">
    <property type="entry name" value="Vaccinia Virus protein VP39"/>
    <property type="match status" value="1"/>
</dbReference>
<dbReference type="SUPFAM" id="SSF53901">
    <property type="entry name" value="Thiolase-like"/>
    <property type="match status" value="1"/>
</dbReference>